<comment type="caution">
    <text evidence="1">The sequence shown here is derived from an EMBL/GenBank/DDBJ whole genome shotgun (WGS) entry which is preliminary data.</text>
</comment>
<dbReference type="PANTHER" id="PTHR35175:SF2">
    <property type="entry name" value="DUF1289 DOMAIN-CONTAINING PROTEIN"/>
    <property type="match status" value="1"/>
</dbReference>
<gene>
    <name evidence="1" type="ORF">NOF55_22150</name>
</gene>
<sequence length="65" mass="7421">MKTPCIRICQMETRTGWCIGCGRTIDEIAAWSRYDDAERLSIMDGLAERLRHLARHEASRGQAGR</sequence>
<dbReference type="AlphaFoldDB" id="A0AAE3N4J7"/>
<dbReference type="EMBL" id="JANFPI010000011">
    <property type="protein sequence ID" value="MCX8999811.1"/>
    <property type="molecule type" value="Genomic_DNA"/>
</dbReference>
<dbReference type="RefSeq" id="WP_306413309.1">
    <property type="nucleotide sequence ID" value="NZ_JANFPI010000011.1"/>
</dbReference>
<name>A0AAE3N4J7_9HYPH</name>
<evidence type="ECO:0000313" key="1">
    <source>
        <dbReference type="EMBL" id="MCX8999811.1"/>
    </source>
</evidence>
<keyword evidence="2" id="KW-1185">Reference proteome</keyword>
<dbReference type="Pfam" id="PF06945">
    <property type="entry name" value="DUF1289"/>
    <property type="match status" value="1"/>
</dbReference>
<proteinExistence type="predicted"/>
<protein>
    <submittedName>
        <fullName evidence="1">DUF1289 domain-containing protein</fullName>
    </submittedName>
</protein>
<organism evidence="1 2">
    <name type="scientific">Ectorhizobium quercum</name>
    <dbReference type="NCBI Taxonomy" id="2965071"/>
    <lineage>
        <taxon>Bacteria</taxon>
        <taxon>Pseudomonadati</taxon>
        <taxon>Pseudomonadota</taxon>
        <taxon>Alphaproteobacteria</taxon>
        <taxon>Hyphomicrobiales</taxon>
        <taxon>Rhizobiaceae</taxon>
        <taxon>Ectorhizobium</taxon>
    </lineage>
</organism>
<accession>A0AAE3N4J7</accession>
<reference evidence="1" key="1">
    <citation type="submission" date="2022-07" db="EMBL/GenBank/DDBJ databases">
        <title>Ectorhizobium quercum gen.nov., sp. nov.</title>
        <authorList>
            <person name="Ma T."/>
            <person name="Li Y."/>
        </authorList>
    </citation>
    <scope>NUCLEOTIDE SEQUENCE</scope>
    <source>
        <strain evidence="1">BDR2-2</strain>
    </source>
</reference>
<dbReference type="Proteomes" id="UP001208771">
    <property type="component" value="Unassembled WGS sequence"/>
</dbReference>
<evidence type="ECO:0000313" key="2">
    <source>
        <dbReference type="Proteomes" id="UP001208771"/>
    </source>
</evidence>
<dbReference type="PANTHER" id="PTHR35175">
    <property type="entry name" value="DUF1289 DOMAIN-CONTAINING PROTEIN"/>
    <property type="match status" value="1"/>
</dbReference>
<dbReference type="InterPro" id="IPR010710">
    <property type="entry name" value="DUF1289"/>
</dbReference>